<evidence type="ECO:0000313" key="3">
    <source>
        <dbReference type="EMBL" id="QHI99128.1"/>
    </source>
</evidence>
<organism evidence="3 4">
    <name type="scientific">Xylophilus rhododendri</name>
    <dbReference type="NCBI Taxonomy" id="2697032"/>
    <lineage>
        <taxon>Bacteria</taxon>
        <taxon>Pseudomonadati</taxon>
        <taxon>Pseudomonadota</taxon>
        <taxon>Betaproteobacteria</taxon>
        <taxon>Burkholderiales</taxon>
        <taxon>Xylophilus</taxon>
    </lineage>
</organism>
<evidence type="ECO:0000256" key="1">
    <source>
        <dbReference type="ARBA" id="ARBA00022723"/>
    </source>
</evidence>
<name>A0A857J8P2_9BURK</name>
<gene>
    <name evidence="3" type="ORF">GT347_14725</name>
</gene>
<dbReference type="RefSeq" id="WP_160552909.1">
    <property type="nucleotide sequence ID" value="NZ_CP047650.1"/>
</dbReference>
<proteinExistence type="predicted"/>
<dbReference type="EMBL" id="CP047650">
    <property type="protein sequence ID" value="QHI99128.1"/>
    <property type="molecule type" value="Genomic_DNA"/>
</dbReference>
<evidence type="ECO:0000313" key="4">
    <source>
        <dbReference type="Proteomes" id="UP000464787"/>
    </source>
</evidence>
<sequence>MHFNNEKERTLALRDALIAKGMHTQAEVDAMEEGFETWTPANGAAVVARAWCDPDFKQRLLADALGTANEVVQPVPFGGWDALALENTDKVHNVLVCTLCSCTIKSLIGQPPHWYKSLAYRARLVREPRAVLGEFGLTLAPEVEIKVWDITAETGYMVIPVRPAGTEGWSEAELASIVTKKSLIGVEQPDVRLVRRDGQAATSDVEVQHA</sequence>
<evidence type="ECO:0000259" key="2">
    <source>
        <dbReference type="Pfam" id="PF02979"/>
    </source>
</evidence>
<accession>A0A857J8P2</accession>
<feature type="domain" description="Nitrile hydratase alpha/Thiocyanate hydrolase gamma" evidence="2">
    <location>
        <begin position="7"/>
        <end position="186"/>
    </location>
</feature>
<dbReference type="SUPFAM" id="SSF56209">
    <property type="entry name" value="Nitrile hydratase alpha chain"/>
    <property type="match status" value="1"/>
</dbReference>
<dbReference type="Gene3D" id="3.90.330.10">
    <property type="entry name" value="Nitrile hydratase alpha /Thiocyanate hydrolase gamma"/>
    <property type="match status" value="1"/>
</dbReference>
<dbReference type="KEGG" id="xyk:GT347_14725"/>
<dbReference type="AlphaFoldDB" id="A0A857J8P2"/>
<keyword evidence="1" id="KW-0479">Metal-binding</keyword>
<dbReference type="Proteomes" id="UP000464787">
    <property type="component" value="Chromosome"/>
</dbReference>
<keyword evidence="4" id="KW-1185">Reference proteome</keyword>
<reference evidence="3 4" key="1">
    <citation type="submission" date="2020-01" db="EMBL/GenBank/DDBJ databases">
        <title>Genome sequencing of strain KACC 21265.</title>
        <authorList>
            <person name="Heo J."/>
            <person name="Kim S.-J."/>
            <person name="Kim J.-S."/>
            <person name="Hong S.-B."/>
            <person name="Kwon S.-W."/>
        </authorList>
    </citation>
    <scope>NUCLEOTIDE SEQUENCE [LARGE SCALE GENOMIC DNA]</scope>
    <source>
        <strain evidence="3 4">KACC 21265</strain>
    </source>
</reference>
<protein>
    <submittedName>
        <fullName evidence="3">Nitrile hydratase subunit alpha</fullName>
    </submittedName>
</protein>
<dbReference type="GO" id="GO:0046914">
    <property type="term" value="F:transition metal ion binding"/>
    <property type="evidence" value="ECO:0007669"/>
    <property type="project" value="InterPro"/>
</dbReference>
<dbReference type="InterPro" id="IPR004232">
    <property type="entry name" value="CN_Hdrtase_a/SCN_Hdrlase_g"/>
</dbReference>
<dbReference type="Pfam" id="PF02979">
    <property type="entry name" value="NHase_alpha"/>
    <property type="match status" value="1"/>
</dbReference>
<dbReference type="InterPro" id="IPR036648">
    <property type="entry name" value="CN_Hdrase_a/SCN_Hdrase_g_sf"/>
</dbReference>
<dbReference type="GO" id="GO:0003824">
    <property type="term" value="F:catalytic activity"/>
    <property type="evidence" value="ECO:0007669"/>
    <property type="project" value="InterPro"/>
</dbReference>